<evidence type="ECO:0000313" key="3">
    <source>
        <dbReference type="Proteomes" id="UP001240678"/>
    </source>
</evidence>
<proteinExistence type="predicted"/>
<evidence type="ECO:0000256" key="1">
    <source>
        <dbReference type="SAM" id="MobiDB-lite"/>
    </source>
</evidence>
<evidence type="ECO:0000313" key="2">
    <source>
        <dbReference type="EMBL" id="KAK1509449.1"/>
    </source>
</evidence>
<dbReference type="Proteomes" id="UP001240678">
    <property type="component" value="Unassembled WGS sequence"/>
</dbReference>
<feature type="region of interest" description="Disordered" evidence="1">
    <location>
        <begin position="229"/>
        <end position="259"/>
    </location>
</feature>
<name>A0AAJ0DTL8_9PEZI</name>
<dbReference type="RefSeq" id="XP_060305826.1">
    <property type="nucleotide sequence ID" value="XM_060463682.1"/>
</dbReference>
<protein>
    <submittedName>
        <fullName evidence="2">Uncharacterized protein</fullName>
    </submittedName>
</protein>
<organism evidence="2 3">
    <name type="scientific">Colletotrichum costaricense</name>
    <dbReference type="NCBI Taxonomy" id="1209916"/>
    <lineage>
        <taxon>Eukaryota</taxon>
        <taxon>Fungi</taxon>
        <taxon>Dikarya</taxon>
        <taxon>Ascomycota</taxon>
        <taxon>Pezizomycotina</taxon>
        <taxon>Sordariomycetes</taxon>
        <taxon>Hypocreomycetidae</taxon>
        <taxon>Glomerellales</taxon>
        <taxon>Glomerellaceae</taxon>
        <taxon>Colletotrichum</taxon>
        <taxon>Colletotrichum acutatum species complex</taxon>
    </lineage>
</organism>
<comment type="caution">
    <text evidence="2">The sequence shown here is derived from an EMBL/GenBank/DDBJ whole genome shotgun (WGS) entry which is preliminary data.</text>
</comment>
<sequence length="259" mass="29804">MPEVVVELVKRAVLRRSKLPDIFGNVWEHERYLIECLDHSKRFKITAVCGSCGHKHHYLCDSLIPDESEFVLGCPLCNTTAHNWDDCKRSGELGWVHQYEIVFYRCINMPPIRSRKPWIMWEKEIIDQGLSSWDLQGVYPWTLAFVEELKQSERFWVNFDHKLWKKEREKLSKDPATHRYSAEQFIDYAPLLEERSASSEDNIRNSRNTLQIGFNAAVHNTQTSQDVANAVATSPLAPNENKSKGTLVSPSGATDLDVA</sequence>
<dbReference type="AlphaFoldDB" id="A0AAJ0DTL8"/>
<dbReference type="GeneID" id="85347229"/>
<accession>A0AAJ0DTL8</accession>
<dbReference type="EMBL" id="MOOE01000024">
    <property type="protein sequence ID" value="KAK1509449.1"/>
    <property type="molecule type" value="Genomic_DNA"/>
</dbReference>
<keyword evidence="3" id="KW-1185">Reference proteome</keyword>
<reference evidence="2 3" key="1">
    <citation type="submission" date="2016-10" db="EMBL/GenBank/DDBJ databases">
        <title>The genome sequence of Colletotrichum fioriniae PJ7.</title>
        <authorList>
            <person name="Baroncelli R."/>
        </authorList>
    </citation>
    <scope>NUCLEOTIDE SEQUENCE [LARGE SCALE GENOMIC DNA]</scope>
    <source>
        <strain evidence="2 3">IMI 309622</strain>
    </source>
</reference>
<gene>
    <name evidence="2" type="ORF">CCOS01_15543</name>
</gene>